<evidence type="ECO:0000256" key="1">
    <source>
        <dbReference type="SAM" id="Phobius"/>
    </source>
</evidence>
<dbReference type="AlphaFoldDB" id="A0A445F721"/>
<keyword evidence="1" id="KW-1133">Transmembrane helix</keyword>
<feature type="transmembrane region" description="Helical" evidence="1">
    <location>
        <begin position="17"/>
        <end position="38"/>
    </location>
</feature>
<evidence type="ECO:0000313" key="2">
    <source>
        <dbReference type="EMBL" id="RZB44580.1"/>
    </source>
</evidence>
<dbReference type="Proteomes" id="UP000289340">
    <property type="component" value="Chromosome 20"/>
</dbReference>
<organism evidence="2 3">
    <name type="scientific">Glycine soja</name>
    <name type="common">Wild soybean</name>
    <dbReference type="NCBI Taxonomy" id="3848"/>
    <lineage>
        <taxon>Eukaryota</taxon>
        <taxon>Viridiplantae</taxon>
        <taxon>Streptophyta</taxon>
        <taxon>Embryophyta</taxon>
        <taxon>Tracheophyta</taxon>
        <taxon>Spermatophyta</taxon>
        <taxon>Magnoliopsida</taxon>
        <taxon>eudicotyledons</taxon>
        <taxon>Gunneridae</taxon>
        <taxon>Pentapetalae</taxon>
        <taxon>rosids</taxon>
        <taxon>fabids</taxon>
        <taxon>Fabales</taxon>
        <taxon>Fabaceae</taxon>
        <taxon>Papilionoideae</taxon>
        <taxon>50 kb inversion clade</taxon>
        <taxon>NPAAA clade</taxon>
        <taxon>indigoferoid/millettioid clade</taxon>
        <taxon>Phaseoleae</taxon>
        <taxon>Glycine</taxon>
        <taxon>Glycine subgen. Soja</taxon>
    </lineage>
</organism>
<proteinExistence type="predicted"/>
<gene>
    <name evidence="2" type="ORF">D0Y65_054493</name>
</gene>
<comment type="caution">
    <text evidence="2">The sequence shown here is derived from an EMBL/GenBank/DDBJ whole genome shotgun (WGS) entry which is preliminary data.</text>
</comment>
<dbReference type="EMBL" id="QZWG01000020">
    <property type="protein sequence ID" value="RZB44580.1"/>
    <property type="molecule type" value="Genomic_DNA"/>
</dbReference>
<reference evidence="2 3" key="1">
    <citation type="submission" date="2018-09" db="EMBL/GenBank/DDBJ databases">
        <title>A high-quality reference genome of wild soybean provides a powerful tool to mine soybean genomes.</title>
        <authorList>
            <person name="Xie M."/>
            <person name="Chung C.Y.L."/>
            <person name="Li M.-W."/>
            <person name="Wong F.-L."/>
            <person name="Chan T.-F."/>
            <person name="Lam H.-M."/>
        </authorList>
    </citation>
    <scope>NUCLEOTIDE SEQUENCE [LARGE SCALE GENOMIC DNA]</scope>
    <source>
        <strain evidence="3">cv. W05</strain>
        <tissue evidence="2">Hypocotyl of etiolated seedlings</tissue>
    </source>
</reference>
<name>A0A445F721_GLYSO</name>
<sequence length="53" mass="6274">MFLLHIIRSFWIKAHRLIFFSLITHICHISLCFCWVPLPGSGLLLHFLQSTHK</sequence>
<evidence type="ECO:0000313" key="3">
    <source>
        <dbReference type="Proteomes" id="UP000289340"/>
    </source>
</evidence>
<protein>
    <submittedName>
        <fullName evidence="2">Uncharacterized protein</fullName>
    </submittedName>
</protein>
<keyword evidence="1" id="KW-0812">Transmembrane</keyword>
<accession>A0A445F721</accession>
<keyword evidence="3" id="KW-1185">Reference proteome</keyword>
<keyword evidence="1" id="KW-0472">Membrane</keyword>